<dbReference type="InterPro" id="IPR018988">
    <property type="entry name" value="DUF2000"/>
</dbReference>
<dbReference type="RefSeq" id="WP_193120770.1">
    <property type="nucleotide sequence ID" value="NZ_JADBGI010000004.1"/>
</dbReference>
<proteinExistence type="predicted"/>
<name>A0ABR9P2N9_9ACTN</name>
<gene>
    <name evidence="1" type="ORF">IDM40_05200</name>
</gene>
<dbReference type="Pfam" id="PF09391">
    <property type="entry name" value="DUF2000"/>
    <property type="match status" value="1"/>
</dbReference>
<dbReference type="Proteomes" id="UP000806528">
    <property type="component" value="Unassembled WGS sequence"/>
</dbReference>
<comment type="caution">
    <text evidence="1">The sequence shown here is derived from an EMBL/GenBank/DDBJ whole genome shotgun (WGS) entry which is preliminary data.</text>
</comment>
<dbReference type="PIRSF" id="PIRSF033736">
    <property type="entry name" value="UCP033763"/>
    <property type="match status" value="1"/>
</dbReference>
<accession>A0ABR9P2N9</accession>
<dbReference type="InterPro" id="IPR017021">
    <property type="entry name" value="UCP033763"/>
</dbReference>
<organism evidence="1 2">
    <name type="scientific">Nocardiopsis coralli</name>
    <dbReference type="NCBI Taxonomy" id="2772213"/>
    <lineage>
        <taxon>Bacteria</taxon>
        <taxon>Bacillati</taxon>
        <taxon>Actinomycetota</taxon>
        <taxon>Actinomycetes</taxon>
        <taxon>Streptosporangiales</taxon>
        <taxon>Nocardiopsidaceae</taxon>
        <taxon>Nocardiopsis</taxon>
    </lineage>
</organism>
<dbReference type="SUPFAM" id="SSF102462">
    <property type="entry name" value="Peptidyl-tRNA hydrolase II"/>
    <property type="match status" value="1"/>
</dbReference>
<dbReference type="EMBL" id="JADBGI010000004">
    <property type="protein sequence ID" value="MBE2998105.1"/>
    <property type="molecule type" value="Genomic_DNA"/>
</dbReference>
<protein>
    <submittedName>
        <fullName evidence="1">DUF2000 domain-containing protein</fullName>
    </submittedName>
</protein>
<keyword evidence="2" id="KW-1185">Reference proteome</keyword>
<evidence type="ECO:0000313" key="2">
    <source>
        <dbReference type="Proteomes" id="UP000806528"/>
    </source>
</evidence>
<dbReference type="Gene3D" id="3.40.1490.10">
    <property type="entry name" value="Bit1"/>
    <property type="match status" value="1"/>
</dbReference>
<dbReference type="InterPro" id="IPR023476">
    <property type="entry name" value="Pep_tRNA_hydro_II_dom_sf"/>
</dbReference>
<reference evidence="1 2" key="1">
    <citation type="submission" date="2020-09" db="EMBL/GenBank/DDBJ databases">
        <title>Diversity and distribution of actinomycetes associated with coral in the coast of Hainan.</title>
        <authorList>
            <person name="Li F."/>
        </authorList>
    </citation>
    <scope>NUCLEOTIDE SEQUENCE [LARGE SCALE GENOMIC DNA]</scope>
    <source>
        <strain evidence="1 2">HNM0947</strain>
    </source>
</reference>
<evidence type="ECO:0000313" key="1">
    <source>
        <dbReference type="EMBL" id="MBE2998105.1"/>
    </source>
</evidence>
<sequence>MSDRKLVIALQEDLSPALAANAAAVLGLALGGRLEGSVAGDSEDASGGVHAGLNPHPVPTLTASADRLGELHAKAAARKDVVVVGFNEVARRSRTYEAYTEALARTPAEDVAHVGVALFGPRNAVTRLTKRLPLMA</sequence>